<organism evidence="3 4">
    <name type="scientific">[Candida] anglica</name>
    <dbReference type="NCBI Taxonomy" id="148631"/>
    <lineage>
        <taxon>Eukaryota</taxon>
        <taxon>Fungi</taxon>
        <taxon>Dikarya</taxon>
        <taxon>Ascomycota</taxon>
        <taxon>Saccharomycotina</taxon>
        <taxon>Pichiomycetes</taxon>
        <taxon>Debaryomycetaceae</taxon>
        <taxon>Kurtzmaniella</taxon>
    </lineage>
</organism>
<sequence>MMSTPSNNIRRIQEQRHSQFQMQNRNGSQNQARHNLYGSGPSHSQQQLSSSNQHDYRKKRQSSRLTSKRTTNTNVKSKLLNLQQSSKHYYANNVESMAAANISQTMESFAIRKPIDNSSTFDHSVFTSAALQSYTHENAHTDPMRVVPPVKESQIKAWESAEKVAASLIFNNSSDSSDDESYTSNHISGDNKNIIKSLPGYTTNELEIVNSRYQEFQRRTKSQPTSEEYFAYMEQEEKKLLWEYRQRHQVSQERVFAQYSSLNDKRKIQISQKKELLSRIFGSGNNLNCNFITNNLSMPILENNYATSQQTFQEDKEEISQLLEEHGSYKANLEDALKVFMSSKNQFFSINSKARMKNREGANDDEENDDDDENDDENMDEFNREKFEQLISLQLNKRYEEQIAKLSEDDTDEGRFKLNANIEKTEEENNEEDEELQNFGLEFLRKCLKEETESSSTNDLEVF</sequence>
<dbReference type="InterPro" id="IPR024274">
    <property type="entry name" value="APC9"/>
</dbReference>
<keyword evidence="4" id="KW-1185">Reference proteome</keyword>
<evidence type="ECO:0008006" key="5">
    <source>
        <dbReference type="Google" id="ProtNLM"/>
    </source>
</evidence>
<evidence type="ECO:0000256" key="2">
    <source>
        <dbReference type="SAM" id="MobiDB-lite"/>
    </source>
</evidence>
<feature type="compositionally biased region" description="Low complexity" evidence="2">
    <location>
        <begin position="39"/>
        <end position="53"/>
    </location>
</feature>
<evidence type="ECO:0000256" key="1">
    <source>
        <dbReference type="SAM" id="Coils"/>
    </source>
</evidence>
<proteinExistence type="predicted"/>
<reference evidence="3 4" key="1">
    <citation type="submission" date="2024-01" db="EMBL/GenBank/DDBJ databases">
        <authorList>
            <consortium name="Genoscope - CEA"/>
            <person name="William W."/>
        </authorList>
    </citation>
    <scope>NUCLEOTIDE SEQUENCE [LARGE SCALE GENOMIC DNA]</scope>
    <source>
        <strain evidence="3 4">29B2s-10</strain>
    </source>
</reference>
<feature type="compositionally biased region" description="Polar residues" evidence="2">
    <location>
        <begin position="18"/>
        <end position="33"/>
    </location>
</feature>
<feature type="compositionally biased region" description="Acidic residues" evidence="2">
    <location>
        <begin position="363"/>
        <end position="378"/>
    </location>
</feature>
<feature type="coiled-coil region" evidence="1">
    <location>
        <begin position="415"/>
        <end position="442"/>
    </location>
</feature>
<dbReference type="Pfam" id="PF12856">
    <property type="entry name" value="ANAPC9"/>
    <property type="match status" value="1"/>
</dbReference>
<dbReference type="Proteomes" id="UP001497600">
    <property type="component" value="Chromosome C"/>
</dbReference>
<dbReference type="EMBL" id="OZ004255">
    <property type="protein sequence ID" value="CAK7899434.1"/>
    <property type="molecule type" value="Genomic_DNA"/>
</dbReference>
<name>A0ABP0ED35_9ASCO</name>
<keyword evidence="1" id="KW-0175">Coiled coil</keyword>
<gene>
    <name evidence="3" type="ORF">CAAN4_C02718</name>
</gene>
<accession>A0ABP0ED35</accession>
<evidence type="ECO:0000313" key="3">
    <source>
        <dbReference type="EMBL" id="CAK7899434.1"/>
    </source>
</evidence>
<feature type="region of interest" description="Disordered" evidence="2">
    <location>
        <begin position="356"/>
        <end position="378"/>
    </location>
</feature>
<feature type="region of interest" description="Disordered" evidence="2">
    <location>
        <begin position="17"/>
        <end position="78"/>
    </location>
</feature>
<protein>
    <recommendedName>
        <fullName evidence="5">CCD97-like C-terminal domain-containing protein</fullName>
    </recommendedName>
</protein>
<evidence type="ECO:0000313" key="4">
    <source>
        <dbReference type="Proteomes" id="UP001497600"/>
    </source>
</evidence>
<feature type="compositionally biased region" description="Polar residues" evidence="2">
    <location>
        <begin position="63"/>
        <end position="78"/>
    </location>
</feature>